<dbReference type="PANTHER" id="PTHR41386">
    <property type="entry name" value="INTEGRAL MEMBRANE PROTEIN-RELATED"/>
    <property type="match status" value="1"/>
</dbReference>
<evidence type="ECO:0000313" key="2">
    <source>
        <dbReference type="EMBL" id="SEB69374.1"/>
    </source>
</evidence>
<feature type="transmembrane region" description="Helical" evidence="1">
    <location>
        <begin position="33"/>
        <end position="55"/>
    </location>
</feature>
<evidence type="ECO:0008006" key="4">
    <source>
        <dbReference type="Google" id="ProtNLM"/>
    </source>
</evidence>
<dbReference type="Pfam" id="PF06210">
    <property type="entry name" value="DUF1003"/>
    <property type="match status" value="1"/>
</dbReference>
<feature type="transmembrane region" description="Helical" evidence="1">
    <location>
        <begin position="75"/>
        <end position="93"/>
    </location>
</feature>
<dbReference type="RefSeq" id="WP_074653165.1">
    <property type="nucleotide sequence ID" value="NZ_FNSD01000001.1"/>
</dbReference>
<dbReference type="PANTHER" id="PTHR41386:SF1">
    <property type="entry name" value="MEMBRANE PROTEIN"/>
    <property type="match status" value="1"/>
</dbReference>
<sequence>MARQHVQEHIDLIAKQEQDFFENRTATERAGDAIAAFAGSLRFVALHLAGFAAWFLLNSLPALRHWRFDPYPYPMLDTLVAIEAILLASFILMRQSRTSRRSDERDHLILQVLLLTEKEVTAVLQVSRKIAAHHGMEHVTRDRDLAALARETPIDEVAENIKESLPQEQ</sequence>
<organism evidence="2 3">
    <name type="scientific">Terriglobus roseus</name>
    <dbReference type="NCBI Taxonomy" id="392734"/>
    <lineage>
        <taxon>Bacteria</taxon>
        <taxon>Pseudomonadati</taxon>
        <taxon>Acidobacteriota</taxon>
        <taxon>Terriglobia</taxon>
        <taxon>Terriglobales</taxon>
        <taxon>Acidobacteriaceae</taxon>
        <taxon>Terriglobus</taxon>
    </lineage>
</organism>
<dbReference type="Proteomes" id="UP000182409">
    <property type="component" value="Unassembled WGS sequence"/>
</dbReference>
<gene>
    <name evidence="2" type="ORF">SAMN05443244_1577</name>
</gene>
<dbReference type="OrthoDB" id="9795736at2"/>
<keyword evidence="1" id="KW-0472">Membrane</keyword>
<dbReference type="InterPro" id="IPR010406">
    <property type="entry name" value="DUF1003"/>
</dbReference>
<evidence type="ECO:0000256" key="1">
    <source>
        <dbReference type="SAM" id="Phobius"/>
    </source>
</evidence>
<accession>A0A1H4LFD0</accession>
<protein>
    <recommendedName>
        <fullName evidence="4">DUF1003 domain-containing protein</fullName>
    </recommendedName>
</protein>
<evidence type="ECO:0000313" key="3">
    <source>
        <dbReference type="Proteomes" id="UP000182409"/>
    </source>
</evidence>
<name>A0A1H4LFD0_9BACT</name>
<keyword evidence="1" id="KW-1133">Transmembrane helix</keyword>
<proteinExistence type="predicted"/>
<keyword evidence="1" id="KW-0812">Transmembrane</keyword>
<dbReference type="EMBL" id="FNSD01000001">
    <property type="protein sequence ID" value="SEB69374.1"/>
    <property type="molecule type" value="Genomic_DNA"/>
</dbReference>
<reference evidence="2 3" key="1">
    <citation type="submission" date="2016-10" db="EMBL/GenBank/DDBJ databases">
        <authorList>
            <person name="de Groot N.N."/>
        </authorList>
    </citation>
    <scope>NUCLEOTIDE SEQUENCE [LARGE SCALE GENOMIC DNA]</scope>
    <source>
        <strain evidence="2 3">AB35.6</strain>
    </source>
</reference>
<dbReference type="AlphaFoldDB" id="A0A1H4LFD0"/>